<feature type="non-terminal residue" evidence="1">
    <location>
        <position position="1"/>
    </location>
</feature>
<keyword evidence="2" id="KW-1185">Reference proteome</keyword>
<name>A0A9P9Y9W1_9MUSC</name>
<dbReference type="AlphaFoldDB" id="A0A9P9Y9W1"/>
<dbReference type="EMBL" id="JAMKOV010000229">
    <property type="protein sequence ID" value="KAI8033061.1"/>
    <property type="molecule type" value="Genomic_DNA"/>
</dbReference>
<reference evidence="1" key="1">
    <citation type="journal article" date="2023" name="Genome Biol. Evol.">
        <title>Long-read-based Genome Assembly of Drosophila gunungcola Reveals Fewer Chemosensory Genes in Flower-breeding Species.</title>
        <authorList>
            <person name="Negi A."/>
            <person name="Liao B.Y."/>
            <person name="Yeh S.D."/>
        </authorList>
    </citation>
    <scope>NUCLEOTIDE SEQUENCE</scope>
    <source>
        <strain evidence="1">Sukarami</strain>
    </source>
</reference>
<sequence>MTKLREKIDLDQQMFTARNHLINSLQKTEQENRSKLDKRNCQVGEKDTLISQVNIELASKEEKSRNLFATLKFKQGGEAAGANPVAEGANIAGITIKKDIKRLKQT</sequence>
<proteinExistence type="predicted"/>
<dbReference type="Proteomes" id="UP001059596">
    <property type="component" value="Unassembled WGS sequence"/>
</dbReference>
<gene>
    <name evidence="1" type="ORF">M5D96_014182</name>
</gene>
<evidence type="ECO:0000313" key="1">
    <source>
        <dbReference type="EMBL" id="KAI8033061.1"/>
    </source>
</evidence>
<evidence type="ECO:0000313" key="2">
    <source>
        <dbReference type="Proteomes" id="UP001059596"/>
    </source>
</evidence>
<comment type="caution">
    <text evidence="1">The sequence shown here is derived from an EMBL/GenBank/DDBJ whole genome shotgun (WGS) entry which is preliminary data.</text>
</comment>
<accession>A0A9P9Y9W1</accession>
<organism evidence="1 2">
    <name type="scientific">Drosophila gunungcola</name>
    <name type="common">fruit fly</name>
    <dbReference type="NCBI Taxonomy" id="103775"/>
    <lineage>
        <taxon>Eukaryota</taxon>
        <taxon>Metazoa</taxon>
        <taxon>Ecdysozoa</taxon>
        <taxon>Arthropoda</taxon>
        <taxon>Hexapoda</taxon>
        <taxon>Insecta</taxon>
        <taxon>Pterygota</taxon>
        <taxon>Neoptera</taxon>
        <taxon>Endopterygota</taxon>
        <taxon>Diptera</taxon>
        <taxon>Brachycera</taxon>
        <taxon>Muscomorpha</taxon>
        <taxon>Ephydroidea</taxon>
        <taxon>Drosophilidae</taxon>
        <taxon>Drosophila</taxon>
        <taxon>Sophophora</taxon>
    </lineage>
</organism>
<protein>
    <submittedName>
        <fullName evidence="1">Uncharacterized protein</fullName>
    </submittedName>
</protein>